<keyword evidence="2" id="KW-0812">Transmembrane</keyword>
<evidence type="ECO:0000256" key="1">
    <source>
        <dbReference type="SAM" id="MobiDB-lite"/>
    </source>
</evidence>
<accession>A0AAN9W0K8</accession>
<dbReference type="PANTHER" id="PTHR45725">
    <property type="entry name" value="FORMIN HOMOLOGY 2 FAMILY MEMBER"/>
    <property type="match status" value="1"/>
</dbReference>
<sequence length="956" mass="98443">MRRRARATMAGAAAGAAPEAAAAAARAALAAAGRRPHAPAPALLLWLLLLCAARASTGAALPGPGPGPPPTPSTASATALASTPAQPQGLLCDWPLCNCTFAGQTRVIARCRLPKNQDVEIAPGALPPWLLELHVEGGAAVRVQAGAFSAVRDVRLVNVSGAGSVVVRRHAFLNVSSQHVFLHAADCAAVVLESHAFRAPAGPASLEVRRCGHVVVQSAAFAWLLRAHLHGVVRLELASNAFALEQPDGRRHGPAPSVVLERVMVAELPPLAFPSQVAEVRLVEAQVRAVRRDAFYALQLSAVAVVNSSLQQVDAGAFSARTLVLQLSVQGSRVGRLASGALRGAVGNLSIVDSQVETVEEGAVDITVAKVALERCSVGAVRERGFAFAKWNSVVVRGNAFRELHAHALWAPFQRMSGVHAYEVRWQDNNVTDLRPGALAAVADAARRAGGDARGQLVVEVSGLRLEAACRCDLRERLLGGEAPLAAAASCRVDAALARCLGVLREGRAPALDYEARVCDQSERVLVCEAAPTARGAGGGGGLDELPPPSAAADTPDRGRKVLALVFAAVVLGSLLVLAASGALWLHRKGYCRGAGRWAPPASAASCLAQVARLWAARGARHRAPAATATAAAAAAAAGGSPRAHAHHAAAATHYTELRRGDPAGADADDPDEEAGGAGGAEAEDKWTQTLPEELTQELLQALREKLDDPDNYSEARDMIEHLYDLIKVEESCSNNNRAGGAGGAGAGLASGAGSLADLVDTDDDNLYEAIRPRVRRARTGDTCSVGTRAPSPDALEPPATPAATRAATRAPLLCEYVEPRDRAQHLYAELPGGVAGPGAGGGPASPPRVSRPLSFLRSLGETLQAVLPARGGGPPPASPPPPPPSAACSPPASPPPAPARLAHDAAAAAAAAPTTSLLCEYAEPTDAEVHVYSELPPAMVNRPLPDTPAGANPRV</sequence>
<gene>
    <name evidence="3" type="ORF">R5R35_013989</name>
</gene>
<feature type="region of interest" description="Disordered" evidence="1">
    <location>
        <begin position="639"/>
        <end position="688"/>
    </location>
</feature>
<organism evidence="3 4">
    <name type="scientific">Gryllus longicercus</name>
    <dbReference type="NCBI Taxonomy" id="2509291"/>
    <lineage>
        <taxon>Eukaryota</taxon>
        <taxon>Metazoa</taxon>
        <taxon>Ecdysozoa</taxon>
        <taxon>Arthropoda</taxon>
        <taxon>Hexapoda</taxon>
        <taxon>Insecta</taxon>
        <taxon>Pterygota</taxon>
        <taxon>Neoptera</taxon>
        <taxon>Polyneoptera</taxon>
        <taxon>Orthoptera</taxon>
        <taxon>Ensifera</taxon>
        <taxon>Gryllidea</taxon>
        <taxon>Grylloidea</taxon>
        <taxon>Gryllidae</taxon>
        <taxon>Gryllinae</taxon>
        <taxon>Gryllus</taxon>
    </lineage>
</organism>
<feature type="region of interest" description="Disordered" evidence="1">
    <location>
        <begin position="535"/>
        <end position="554"/>
    </location>
</feature>
<feature type="transmembrane region" description="Helical" evidence="2">
    <location>
        <begin position="562"/>
        <end position="586"/>
    </location>
</feature>
<feature type="region of interest" description="Disordered" evidence="1">
    <location>
        <begin position="867"/>
        <end position="907"/>
    </location>
</feature>
<reference evidence="3 4" key="1">
    <citation type="submission" date="2024-03" db="EMBL/GenBank/DDBJ databases">
        <title>The genome assembly and annotation of the cricket Gryllus longicercus Weissman &amp; Gray.</title>
        <authorList>
            <person name="Szrajer S."/>
            <person name="Gray D."/>
            <person name="Ylla G."/>
        </authorList>
    </citation>
    <scope>NUCLEOTIDE SEQUENCE [LARGE SCALE GENOMIC DNA]</scope>
    <source>
        <strain evidence="3">DAG 2021-001</strain>
        <tissue evidence="3">Whole body minus gut</tissue>
    </source>
</reference>
<feature type="region of interest" description="Disordered" evidence="1">
    <location>
        <begin position="60"/>
        <end position="80"/>
    </location>
</feature>
<feature type="region of interest" description="Disordered" evidence="1">
    <location>
        <begin position="779"/>
        <end position="807"/>
    </location>
</feature>
<name>A0AAN9W0K8_9ORTH</name>
<keyword evidence="2" id="KW-0472">Membrane</keyword>
<feature type="compositionally biased region" description="Pro residues" evidence="1">
    <location>
        <begin position="874"/>
        <end position="899"/>
    </location>
</feature>
<evidence type="ECO:0000256" key="2">
    <source>
        <dbReference type="SAM" id="Phobius"/>
    </source>
</evidence>
<keyword evidence="2" id="KW-1133">Transmembrane helix</keyword>
<dbReference type="EMBL" id="JAZDUA010000034">
    <property type="protein sequence ID" value="KAK7871700.1"/>
    <property type="molecule type" value="Genomic_DNA"/>
</dbReference>
<dbReference type="AlphaFoldDB" id="A0AAN9W0K8"/>
<feature type="compositionally biased region" description="Low complexity" evidence="1">
    <location>
        <begin position="639"/>
        <end position="654"/>
    </location>
</feature>
<keyword evidence="4" id="KW-1185">Reference proteome</keyword>
<dbReference type="Proteomes" id="UP001378592">
    <property type="component" value="Unassembled WGS sequence"/>
</dbReference>
<comment type="caution">
    <text evidence="3">The sequence shown here is derived from an EMBL/GenBank/DDBJ whole genome shotgun (WGS) entry which is preliminary data.</text>
</comment>
<dbReference type="PANTHER" id="PTHR45725:SF18">
    <property type="entry name" value="ORC1-LIKE AAA ATPASE DOMAIN-CONTAINING PROTEIN"/>
    <property type="match status" value="1"/>
</dbReference>
<evidence type="ECO:0000313" key="3">
    <source>
        <dbReference type="EMBL" id="KAK7871700.1"/>
    </source>
</evidence>
<dbReference type="InterPro" id="IPR051425">
    <property type="entry name" value="Formin_Homology"/>
</dbReference>
<proteinExistence type="predicted"/>
<evidence type="ECO:0000313" key="4">
    <source>
        <dbReference type="Proteomes" id="UP001378592"/>
    </source>
</evidence>
<protein>
    <submittedName>
        <fullName evidence="3">Uncharacterized protein</fullName>
    </submittedName>
</protein>
<feature type="compositionally biased region" description="Pro residues" evidence="1">
    <location>
        <begin position="63"/>
        <end position="72"/>
    </location>
</feature>